<dbReference type="InterPro" id="IPR019615">
    <property type="entry name" value="DUF2487"/>
</dbReference>
<dbReference type="STRING" id="1305675.BFG57_00130"/>
<keyword evidence="2" id="KW-1185">Reference proteome</keyword>
<dbReference type="Pfam" id="PF10673">
    <property type="entry name" value="DUF2487"/>
    <property type="match status" value="1"/>
</dbReference>
<organism evidence="1 2">
    <name type="scientific">Bacillus solimangrovi</name>
    <dbReference type="NCBI Taxonomy" id="1305675"/>
    <lineage>
        <taxon>Bacteria</taxon>
        <taxon>Bacillati</taxon>
        <taxon>Bacillota</taxon>
        <taxon>Bacilli</taxon>
        <taxon>Bacillales</taxon>
        <taxon>Bacillaceae</taxon>
        <taxon>Bacillus</taxon>
    </lineage>
</organism>
<evidence type="ECO:0000313" key="2">
    <source>
        <dbReference type="Proteomes" id="UP000095209"/>
    </source>
</evidence>
<dbReference type="EMBL" id="MJEH01000011">
    <property type="protein sequence ID" value="OEH93437.1"/>
    <property type="molecule type" value="Genomic_DNA"/>
</dbReference>
<accession>A0A1E5LH87</accession>
<dbReference type="AlphaFoldDB" id="A0A1E5LH87"/>
<evidence type="ECO:0000313" key="1">
    <source>
        <dbReference type="EMBL" id="OEH93437.1"/>
    </source>
</evidence>
<dbReference type="OrthoDB" id="2678750at2"/>
<sequence length="157" mass="18464">MKWTTEDIDMYFKAKEYVDTAVVLLIPINWQDKIKSSVAGNEFLQLITAELERQFKGRIIVFPSFTYLSSEVIEPRIERLIAWTSELQDNGLPNVFYLTCDINWKEHEMKLGGELLWLPALPLEHVEGKAKQKMLQDQVEQLMPVFMNRWKNTQKDT</sequence>
<gene>
    <name evidence="1" type="ORF">BFG57_00130</name>
</gene>
<proteinExistence type="predicted"/>
<comment type="caution">
    <text evidence="1">The sequence shown here is derived from an EMBL/GenBank/DDBJ whole genome shotgun (WGS) entry which is preliminary data.</text>
</comment>
<protein>
    <recommendedName>
        <fullName evidence="3">DUF2487 domain-containing protein</fullName>
    </recommendedName>
</protein>
<dbReference type="Proteomes" id="UP000095209">
    <property type="component" value="Unassembled WGS sequence"/>
</dbReference>
<dbReference type="RefSeq" id="WP_069716340.1">
    <property type="nucleotide sequence ID" value="NZ_MJEH01000011.1"/>
</dbReference>
<evidence type="ECO:0008006" key="3">
    <source>
        <dbReference type="Google" id="ProtNLM"/>
    </source>
</evidence>
<reference evidence="1 2" key="1">
    <citation type="submission" date="2016-08" db="EMBL/GenBank/DDBJ databases">
        <title>Genome of Bacillus solimangrovi GH2-4.</title>
        <authorList>
            <person name="Lim S."/>
            <person name="Kim B.-C."/>
        </authorList>
    </citation>
    <scope>NUCLEOTIDE SEQUENCE [LARGE SCALE GENOMIC DNA]</scope>
    <source>
        <strain evidence="1 2">GH2-4</strain>
    </source>
</reference>
<name>A0A1E5LH87_9BACI</name>